<accession>A0A839HM06</accession>
<evidence type="ECO:0000313" key="2">
    <source>
        <dbReference type="Proteomes" id="UP000586093"/>
    </source>
</evidence>
<dbReference type="PANTHER" id="PTHR43861">
    <property type="entry name" value="TRANS-ACONITATE 2-METHYLTRANSFERASE-RELATED"/>
    <property type="match status" value="1"/>
</dbReference>
<comment type="caution">
    <text evidence="1">The sequence shown here is derived from an EMBL/GenBank/DDBJ whole genome shotgun (WGS) entry which is preliminary data.</text>
</comment>
<dbReference type="Proteomes" id="UP000586093">
    <property type="component" value="Unassembled WGS sequence"/>
</dbReference>
<keyword evidence="1" id="KW-0489">Methyltransferase</keyword>
<dbReference type="EMBL" id="JACIVI010000003">
    <property type="protein sequence ID" value="MBB1162382.1"/>
    <property type="molecule type" value="Genomic_DNA"/>
</dbReference>
<reference evidence="1 2" key="1">
    <citation type="submission" date="2020-08" db="EMBL/GenBank/DDBJ databases">
        <title>Aquariorum lacteus gen. nov., sp. nov., a new member of the family Comamonadaceae, isolated from freshwater aquarium.</title>
        <authorList>
            <person name="Chun S.-J."/>
        </authorList>
    </citation>
    <scope>NUCLEOTIDE SEQUENCE [LARGE SCALE GENOMIC DNA]</scope>
    <source>
        <strain evidence="1 2">SJAQ100</strain>
    </source>
</reference>
<dbReference type="RefSeq" id="WP_182664228.1">
    <property type="nucleotide sequence ID" value="NZ_JACIVI010000003.1"/>
</dbReference>
<name>A0A839HM06_9BURK</name>
<gene>
    <name evidence="1" type="ORF">H4F90_10355</name>
</gene>
<dbReference type="Pfam" id="PF13489">
    <property type="entry name" value="Methyltransf_23"/>
    <property type="match status" value="1"/>
</dbReference>
<dbReference type="SUPFAM" id="SSF53335">
    <property type="entry name" value="S-adenosyl-L-methionine-dependent methyltransferases"/>
    <property type="match status" value="1"/>
</dbReference>
<proteinExistence type="predicted"/>
<sequence length="270" mass="30186">MRLRPCVVCDHPNPEPVFEKDAHQIVRCSHCGMVYVGDDPAAIDFFALYGESYYTGGSEAVFADYVGQQALRRAHARRKLAIQRHLAPRLPRSGRLLDVGCAAGFFLAEAQAYYEVQGVELSEWSSQFAREQLGLPVRTGTLQEAAFPGEHFDIVTLWDVIEHVPEPLALLQEVARVLRPGGRVVLTTGDWGSDYAQARGADWHLMTPPWHLSFFSRATLAESARRAGLKVIGWRSEGVYGDGRFWRSRPGLLLTRLLDRGDIVRLTLGK</sequence>
<organism evidence="1 2">
    <name type="scientific">Aquariibacter albus</name>
    <dbReference type="NCBI Taxonomy" id="2759899"/>
    <lineage>
        <taxon>Bacteria</taxon>
        <taxon>Pseudomonadati</taxon>
        <taxon>Pseudomonadota</taxon>
        <taxon>Betaproteobacteria</taxon>
        <taxon>Burkholderiales</taxon>
        <taxon>Sphaerotilaceae</taxon>
        <taxon>Aquariibacter</taxon>
    </lineage>
</organism>
<keyword evidence="1" id="KW-0808">Transferase</keyword>
<protein>
    <submittedName>
        <fullName evidence="1">Class I SAM-dependent methyltransferase</fullName>
    </submittedName>
</protein>
<dbReference type="CDD" id="cd02440">
    <property type="entry name" value="AdoMet_MTases"/>
    <property type="match status" value="1"/>
</dbReference>
<dbReference type="Gene3D" id="3.40.50.150">
    <property type="entry name" value="Vaccinia Virus protein VP39"/>
    <property type="match status" value="1"/>
</dbReference>
<dbReference type="PANTHER" id="PTHR43861:SF6">
    <property type="entry name" value="METHYLTRANSFERASE TYPE 11"/>
    <property type="match status" value="1"/>
</dbReference>
<dbReference type="InterPro" id="IPR029063">
    <property type="entry name" value="SAM-dependent_MTases_sf"/>
</dbReference>
<dbReference type="AlphaFoldDB" id="A0A839HM06"/>
<dbReference type="GO" id="GO:0008168">
    <property type="term" value="F:methyltransferase activity"/>
    <property type="evidence" value="ECO:0007669"/>
    <property type="project" value="UniProtKB-KW"/>
</dbReference>
<evidence type="ECO:0000313" key="1">
    <source>
        <dbReference type="EMBL" id="MBB1162382.1"/>
    </source>
</evidence>
<keyword evidence="2" id="KW-1185">Reference proteome</keyword>
<dbReference type="GO" id="GO:0032259">
    <property type="term" value="P:methylation"/>
    <property type="evidence" value="ECO:0007669"/>
    <property type="project" value="UniProtKB-KW"/>
</dbReference>